<accession>A0A2Z3YXH4</accession>
<dbReference type="GO" id="GO:0008081">
    <property type="term" value="F:phosphoric diester hydrolase activity"/>
    <property type="evidence" value="ECO:0007669"/>
    <property type="project" value="InterPro"/>
</dbReference>
<proteinExistence type="predicted"/>
<organism evidence="1 2">
    <name type="scientific">Corynebacterium provencense</name>
    <dbReference type="NCBI Taxonomy" id="1737425"/>
    <lineage>
        <taxon>Bacteria</taxon>
        <taxon>Bacillati</taxon>
        <taxon>Actinomycetota</taxon>
        <taxon>Actinomycetes</taxon>
        <taxon>Mycobacteriales</taxon>
        <taxon>Corynebacteriaceae</taxon>
        <taxon>Corynebacterium</taxon>
    </lineage>
</organism>
<sequence>MTTGRSSTDILVDGHLTRLKWHRARRTSTDTPFTLARITEGLREGASVEIDVRVSADGVPEIRHDPVRRWRRRQPAPALCTLADARITGTAPGAGEDTGGQFPPAALLQLDIKDNASVMTPANARRTAGAVGALASHVIVSGTDPRAAATVARQDPRFRLGHDPCTRRAVLRLRRTADIARFVGDALDAQPSADTVYLDHRIILAAAGRGHDIVADFHAAGKLVDAYTLTGPDETTLAQARALLELRVDQITTDDPDGFARSLA</sequence>
<gene>
    <name evidence="1" type="ORF">Csp1_13310</name>
</gene>
<dbReference type="SUPFAM" id="SSF51695">
    <property type="entry name" value="PLC-like phosphodiesterases"/>
    <property type="match status" value="1"/>
</dbReference>
<dbReference type="OrthoDB" id="8418918at2"/>
<dbReference type="KEGG" id="cpre:Csp1_13310"/>
<evidence type="ECO:0000313" key="1">
    <source>
        <dbReference type="EMBL" id="AWT26123.1"/>
    </source>
</evidence>
<keyword evidence="2" id="KW-1185">Reference proteome</keyword>
<dbReference type="Gene3D" id="3.20.20.190">
    <property type="entry name" value="Phosphatidylinositol (PI) phosphodiesterase"/>
    <property type="match status" value="1"/>
</dbReference>
<dbReference type="Proteomes" id="UP000247696">
    <property type="component" value="Chromosome"/>
</dbReference>
<dbReference type="EMBL" id="CP024988">
    <property type="protein sequence ID" value="AWT26123.1"/>
    <property type="molecule type" value="Genomic_DNA"/>
</dbReference>
<dbReference type="STRING" id="1737425.GCA_900049755_02432"/>
<evidence type="ECO:0000313" key="2">
    <source>
        <dbReference type="Proteomes" id="UP000247696"/>
    </source>
</evidence>
<protein>
    <recommendedName>
        <fullName evidence="3">GP-PDE domain-containing protein</fullName>
    </recommendedName>
</protein>
<evidence type="ECO:0008006" key="3">
    <source>
        <dbReference type="Google" id="ProtNLM"/>
    </source>
</evidence>
<dbReference type="AlphaFoldDB" id="A0A2Z3YXH4"/>
<dbReference type="RefSeq" id="WP_110481386.1">
    <property type="nucleotide sequence ID" value="NZ_CP024988.1"/>
</dbReference>
<name>A0A2Z3YXH4_9CORY</name>
<dbReference type="InterPro" id="IPR017946">
    <property type="entry name" value="PLC-like_Pdiesterase_TIM-brl"/>
</dbReference>
<dbReference type="GO" id="GO:0006629">
    <property type="term" value="P:lipid metabolic process"/>
    <property type="evidence" value="ECO:0007669"/>
    <property type="project" value="InterPro"/>
</dbReference>
<reference evidence="2" key="1">
    <citation type="submission" date="2017-11" db="EMBL/GenBank/DDBJ databases">
        <title>Otitis media/interna in a cat caused by the recently described species Corynebacterium provencense.</title>
        <authorList>
            <person name="Kittl S."/>
            <person name="Brodard I."/>
            <person name="Rychener L."/>
            <person name="Jores J."/>
            <person name="Roosje P."/>
            <person name="Gobeli Brawand S."/>
        </authorList>
    </citation>
    <scope>NUCLEOTIDE SEQUENCE [LARGE SCALE GENOMIC DNA]</scope>
    <source>
        <strain evidence="2">17KM38</strain>
    </source>
</reference>